<dbReference type="PANTHER" id="PTHR43037">
    <property type="entry name" value="UNNAMED PRODUCT-RELATED"/>
    <property type="match status" value="1"/>
</dbReference>
<dbReference type="PANTHER" id="PTHR43037:SF1">
    <property type="entry name" value="BLL1128 PROTEIN"/>
    <property type="match status" value="1"/>
</dbReference>
<comment type="caution">
    <text evidence="3">The sequence shown here is derived from an EMBL/GenBank/DDBJ whole genome shotgun (WGS) entry which is preliminary data.</text>
</comment>
<dbReference type="OrthoDB" id="9767239at2"/>
<name>A0A4R9JWI7_9LEPT</name>
<proteinExistence type="predicted"/>
<sequence length="304" mass="34420">MRIFLFILFLNFHSCFGYFYRPSSNEKIDNFNFSNVKRTYLVHYPKKWDGLPIPMLVALHGRFGTGVTMSKQTKLNDIADQKGFIVLYPDGYKRSWADGRGNSPADEDGINDVLFIESIVKRMVAEGSVNSKEVFLVGHSNGGFMAQRMAIEKPELWKGVMSVAAQISVSQLKSKIHFKTKPVSVAIMAGTEDPLVPYSGGYVKDGKEVLSVSDSILRWKEWNGCEDTVKRKSNQVEENGFKINIEFYRYEDCSNNKKVELIQLNGLGHSWPGETPMLPFINQGRTTKVVNGSAMVWEFMESLK</sequence>
<evidence type="ECO:0000313" key="4">
    <source>
        <dbReference type="Proteomes" id="UP000297609"/>
    </source>
</evidence>
<dbReference type="Gene3D" id="3.40.50.1820">
    <property type="entry name" value="alpha/beta hydrolase"/>
    <property type="match status" value="1"/>
</dbReference>
<dbReference type="EMBL" id="RQGG01000007">
    <property type="protein sequence ID" value="TGL55917.1"/>
    <property type="molecule type" value="Genomic_DNA"/>
</dbReference>
<gene>
    <name evidence="3" type="ORF">EHQ59_01295</name>
</gene>
<dbReference type="GO" id="GO:0005576">
    <property type="term" value="C:extracellular region"/>
    <property type="evidence" value="ECO:0007669"/>
    <property type="project" value="InterPro"/>
</dbReference>
<dbReference type="RefSeq" id="WP_135617352.1">
    <property type="nucleotide sequence ID" value="NZ_RQGG01000007.1"/>
</dbReference>
<reference evidence="3" key="1">
    <citation type="journal article" date="2019" name="PLoS Negl. Trop. Dis.">
        <title>Revisiting the worldwide diversity of Leptospira species in the environment.</title>
        <authorList>
            <person name="Vincent A.T."/>
            <person name="Schiettekatte O."/>
            <person name="Bourhy P."/>
            <person name="Veyrier F.J."/>
            <person name="Picardeau M."/>
        </authorList>
    </citation>
    <scope>NUCLEOTIDE SEQUENCE [LARGE SCALE GENOMIC DNA]</scope>
    <source>
        <strain evidence="3">201702454</strain>
    </source>
</reference>
<dbReference type="Proteomes" id="UP000297609">
    <property type="component" value="Unassembled WGS sequence"/>
</dbReference>
<dbReference type="InterPro" id="IPR029058">
    <property type="entry name" value="AB_hydrolase_fold"/>
</dbReference>
<dbReference type="InterPro" id="IPR010126">
    <property type="entry name" value="Esterase_phb"/>
</dbReference>
<evidence type="ECO:0000256" key="2">
    <source>
        <dbReference type="ARBA" id="ARBA00022801"/>
    </source>
</evidence>
<dbReference type="GO" id="GO:0016787">
    <property type="term" value="F:hydrolase activity"/>
    <property type="evidence" value="ECO:0007669"/>
    <property type="project" value="UniProtKB-KW"/>
</dbReference>
<evidence type="ECO:0000313" key="3">
    <source>
        <dbReference type="EMBL" id="TGL55917.1"/>
    </source>
</evidence>
<keyword evidence="1" id="KW-0732">Signal</keyword>
<evidence type="ECO:0000256" key="1">
    <source>
        <dbReference type="ARBA" id="ARBA00022729"/>
    </source>
</evidence>
<dbReference type="AlphaFoldDB" id="A0A4R9JWI7"/>
<dbReference type="SUPFAM" id="SSF53474">
    <property type="entry name" value="alpha/beta-Hydrolases"/>
    <property type="match status" value="1"/>
</dbReference>
<protein>
    <submittedName>
        <fullName evidence="3">Hydrolase</fullName>
    </submittedName>
</protein>
<dbReference type="InterPro" id="IPR050955">
    <property type="entry name" value="Plant_Biomass_Hydrol_Est"/>
</dbReference>
<keyword evidence="2 3" id="KW-0378">Hydrolase</keyword>
<organism evidence="3 4">
    <name type="scientific">Leptospira kemamanensis</name>
    <dbReference type="NCBI Taxonomy" id="2484942"/>
    <lineage>
        <taxon>Bacteria</taxon>
        <taxon>Pseudomonadati</taxon>
        <taxon>Spirochaetota</taxon>
        <taxon>Spirochaetia</taxon>
        <taxon>Leptospirales</taxon>
        <taxon>Leptospiraceae</taxon>
        <taxon>Leptospira</taxon>
    </lineage>
</organism>
<dbReference type="Pfam" id="PF10503">
    <property type="entry name" value="Esterase_PHB"/>
    <property type="match status" value="1"/>
</dbReference>
<accession>A0A4R9JWI7</accession>
<keyword evidence="4" id="KW-1185">Reference proteome</keyword>